<organism evidence="3 4">
    <name type="scientific">Magnusiomyces paraingens</name>
    <dbReference type="NCBI Taxonomy" id="2606893"/>
    <lineage>
        <taxon>Eukaryota</taxon>
        <taxon>Fungi</taxon>
        <taxon>Dikarya</taxon>
        <taxon>Ascomycota</taxon>
        <taxon>Saccharomycotina</taxon>
        <taxon>Dipodascomycetes</taxon>
        <taxon>Dipodascales</taxon>
        <taxon>Dipodascaceae</taxon>
        <taxon>Magnusiomyces</taxon>
    </lineage>
</organism>
<dbReference type="GeneID" id="43584146"/>
<dbReference type="InterPro" id="IPR025718">
    <property type="entry name" value="SAP30_Sin3-bd"/>
</dbReference>
<gene>
    <name evidence="3" type="ORF">SAPINGB_P005332</name>
</gene>
<dbReference type="OrthoDB" id="510958at2759"/>
<accession>A0A5E8C1T2</accession>
<dbReference type="InterPro" id="IPR038291">
    <property type="entry name" value="SAP30_C_sf"/>
</dbReference>
<feature type="region of interest" description="Disordered" evidence="1">
    <location>
        <begin position="1"/>
        <end position="90"/>
    </location>
</feature>
<dbReference type="RefSeq" id="XP_031855937.1">
    <property type="nucleotide sequence ID" value="XM_032000046.1"/>
</dbReference>
<keyword evidence="4" id="KW-1185">Reference proteome</keyword>
<dbReference type="Proteomes" id="UP000398389">
    <property type="component" value="Unassembled WGS sequence"/>
</dbReference>
<reference evidence="3 4" key="1">
    <citation type="submission" date="2019-09" db="EMBL/GenBank/DDBJ databases">
        <authorList>
            <person name="Brejova B."/>
        </authorList>
    </citation>
    <scope>NUCLEOTIDE SEQUENCE [LARGE SCALE GENOMIC DNA]</scope>
</reference>
<name>A0A5E8C1T2_9ASCO</name>
<protein>
    <recommendedName>
        <fullName evidence="2">Histone deacetylase complex subunit SAP30 Sin3 binding domain-containing protein</fullName>
    </recommendedName>
</protein>
<evidence type="ECO:0000313" key="3">
    <source>
        <dbReference type="EMBL" id="VVT56845.1"/>
    </source>
</evidence>
<feature type="domain" description="Histone deacetylase complex subunit SAP30 Sin3 binding" evidence="2">
    <location>
        <begin position="249"/>
        <end position="290"/>
    </location>
</feature>
<evidence type="ECO:0000259" key="2">
    <source>
        <dbReference type="Pfam" id="PF13867"/>
    </source>
</evidence>
<sequence>MAGSRSRSSNADKEAGGTSSATTSKSTRSSRRTAAAAAAAVVADGSTGHSRTGTPDVHDTGDTGTGHSGTTQRGSSNSSSSASNKPSGLETNTITYKANEFLAGLSSAANPVRRELAIELLGKPTVVAIETHGLLNQPLVGTMPVNGNSSNNHHHNNGTPVTIPPGMALTSSGLITSTASSAGCGAAALVAAAAVVAEQPNIAATAEIEDLPVDALRRYKAAYKIPQLGAQSFNGYLLNSAVGRKTWSYRIGKSNNRVPKATLAQAVRRNFGNHSVRESDVIVDFIYSVKTQENAFKCRFI</sequence>
<dbReference type="EMBL" id="CABVLU010000004">
    <property type="protein sequence ID" value="VVT56845.1"/>
    <property type="molecule type" value="Genomic_DNA"/>
</dbReference>
<feature type="compositionally biased region" description="Low complexity" evidence="1">
    <location>
        <begin position="68"/>
        <end position="84"/>
    </location>
</feature>
<dbReference type="AlphaFoldDB" id="A0A5E8C1T2"/>
<dbReference type="Pfam" id="PF13867">
    <property type="entry name" value="SAP30_Sin3_bdg"/>
    <property type="match status" value="1"/>
</dbReference>
<feature type="compositionally biased region" description="Low complexity" evidence="1">
    <location>
        <begin position="16"/>
        <end position="55"/>
    </location>
</feature>
<evidence type="ECO:0000256" key="1">
    <source>
        <dbReference type="SAM" id="MobiDB-lite"/>
    </source>
</evidence>
<evidence type="ECO:0000313" key="4">
    <source>
        <dbReference type="Proteomes" id="UP000398389"/>
    </source>
</evidence>
<dbReference type="Gene3D" id="6.10.160.20">
    <property type="match status" value="1"/>
</dbReference>
<proteinExistence type="predicted"/>